<feature type="region of interest" description="Disordered" evidence="1">
    <location>
        <begin position="1"/>
        <end position="23"/>
    </location>
</feature>
<evidence type="ECO:0000256" key="1">
    <source>
        <dbReference type="SAM" id="MobiDB-lite"/>
    </source>
</evidence>
<gene>
    <name evidence="2" type="ORF">AMTR_s00038p00226760</name>
</gene>
<evidence type="ECO:0000313" key="3">
    <source>
        <dbReference type="Proteomes" id="UP000017836"/>
    </source>
</evidence>
<dbReference type="Proteomes" id="UP000017836">
    <property type="component" value="Unassembled WGS sequence"/>
</dbReference>
<evidence type="ECO:0000313" key="2">
    <source>
        <dbReference type="EMBL" id="ERN14714.1"/>
    </source>
</evidence>
<proteinExistence type="predicted"/>
<accession>U5CX35</accession>
<reference evidence="3" key="1">
    <citation type="journal article" date="2013" name="Science">
        <title>The Amborella genome and the evolution of flowering plants.</title>
        <authorList>
            <consortium name="Amborella Genome Project"/>
        </authorList>
    </citation>
    <scope>NUCLEOTIDE SEQUENCE [LARGE SCALE GENOMIC DNA]</scope>
</reference>
<dbReference type="Gramene" id="ERN14714">
    <property type="protein sequence ID" value="ERN14714"/>
    <property type="gene ID" value="AMTR_s00038p00226760"/>
</dbReference>
<name>U5CX35_AMBTC</name>
<dbReference type="HOGENOM" id="CLU_2888738_0_0_1"/>
<sequence>MNLDLDLDRGDCPSRQVGPNRLPPLEKTHIVDVVVLANADENFMTNGDQKQLWIGYPACPISV</sequence>
<protein>
    <submittedName>
        <fullName evidence="2">Uncharacterized protein</fullName>
    </submittedName>
</protein>
<dbReference type="AlphaFoldDB" id="U5CX35"/>
<feature type="compositionally biased region" description="Basic and acidic residues" evidence="1">
    <location>
        <begin position="1"/>
        <end position="12"/>
    </location>
</feature>
<dbReference type="EMBL" id="KI392532">
    <property type="protein sequence ID" value="ERN14714.1"/>
    <property type="molecule type" value="Genomic_DNA"/>
</dbReference>
<keyword evidence="3" id="KW-1185">Reference proteome</keyword>
<organism evidence="2 3">
    <name type="scientific">Amborella trichopoda</name>
    <dbReference type="NCBI Taxonomy" id="13333"/>
    <lineage>
        <taxon>Eukaryota</taxon>
        <taxon>Viridiplantae</taxon>
        <taxon>Streptophyta</taxon>
        <taxon>Embryophyta</taxon>
        <taxon>Tracheophyta</taxon>
        <taxon>Spermatophyta</taxon>
        <taxon>Magnoliopsida</taxon>
        <taxon>Amborellales</taxon>
        <taxon>Amborellaceae</taxon>
        <taxon>Amborella</taxon>
    </lineage>
</organism>